<evidence type="ECO:0000313" key="7">
    <source>
        <dbReference type="Proteomes" id="UP000027195"/>
    </source>
</evidence>
<dbReference type="PANTHER" id="PTHR28263:SF1">
    <property type="entry name" value="GOLGI TO ER TRAFFIC PROTEIN 2"/>
    <property type="match status" value="1"/>
</dbReference>
<evidence type="ECO:0000256" key="2">
    <source>
        <dbReference type="ARBA" id="ARBA00022989"/>
    </source>
</evidence>
<keyword evidence="3 5" id="KW-0472">Membrane</keyword>
<dbReference type="EMBL" id="KL198023">
    <property type="protein sequence ID" value="KDQ17523.1"/>
    <property type="molecule type" value="Genomic_DNA"/>
</dbReference>
<dbReference type="STRING" id="930990.A0A067MP33"/>
<dbReference type="Pfam" id="PF08690">
    <property type="entry name" value="GET2"/>
    <property type="match status" value="1"/>
</dbReference>
<gene>
    <name evidence="6" type="ORF">BOTBODRAFT_29704</name>
</gene>
<dbReference type="OrthoDB" id="5393181at2759"/>
<feature type="transmembrane region" description="Helical" evidence="5">
    <location>
        <begin position="310"/>
        <end position="327"/>
    </location>
</feature>
<evidence type="ECO:0000256" key="4">
    <source>
        <dbReference type="SAM" id="MobiDB-lite"/>
    </source>
</evidence>
<feature type="transmembrane region" description="Helical" evidence="5">
    <location>
        <begin position="191"/>
        <end position="209"/>
    </location>
</feature>
<dbReference type="GO" id="GO:0006890">
    <property type="term" value="P:retrograde vesicle-mediated transport, Golgi to endoplasmic reticulum"/>
    <property type="evidence" value="ECO:0007669"/>
    <property type="project" value="TreeGrafter"/>
</dbReference>
<evidence type="ECO:0000256" key="3">
    <source>
        <dbReference type="ARBA" id="ARBA00023136"/>
    </source>
</evidence>
<name>A0A067MP33_BOTB1</name>
<keyword evidence="1 5" id="KW-0812">Transmembrane</keyword>
<accession>A0A067MP33</accession>
<dbReference type="InParanoid" id="A0A067MP33"/>
<reference evidence="7" key="1">
    <citation type="journal article" date="2014" name="Proc. Natl. Acad. Sci. U.S.A.">
        <title>Extensive sampling of basidiomycete genomes demonstrates inadequacy of the white-rot/brown-rot paradigm for wood decay fungi.</title>
        <authorList>
            <person name="Riley R."/>
            <person name="Salamov A.A."/>
            <person name="Brown D.W."/>
            <person name="Nagy L.G."/>
            <person name="Floudas D."/>
            <person name="Held B.W."/>
            <person name="Levasseur A."/>
            <person name="Lombard V."/>
            <person name="Morin E."/>
            <person name="Otillar R."/>
            <person name="Lindquist E.A."/>
            <person name="Sun H."/>
            <person name="LaButti K.M."/>
            <person name="Schmutz J."/>
            <person name="Jabbour D."/>
            <person name="Luo H."/>
            <person name="Baker S.E."/>
            <person name="Pisabarro A.G."/>
            <person name="Walton J.D."/>
            <person name="Blanchette R.A."/>
            <person name="Henrissat B."/>
            <person name="Martin F."/>
            <person name="Cullen D."/>
            <person name="Hibbett D.S."/>
            <person name="Grigoriev I.V."/>
        </authorList>
    </citation>
    <scope>NUCLEOTIDE SEQUENCE [LARGE SCALE GENOMIC DNA]</scope>
    <source>
        <strain evidence="7">FD-172 SS1</strain>
    </source>
</reference>
<sequence length="328" mass="34498">MSSEAAKRAAARRQAILSSRGDRLAKLTSSARGEDGAALFRHVTPSPVGGSSPHGLKDFVGEETTNMPAPTALPAHLSEQSRTPSPAADPSVWSQEQQQEFMRALMGGVPPPSGGDAAGAAPPSSDPFANLLAQFAAGAGGEPGAMPPNMGGMGGLGGMMGMGMPPFAGGGPPQAQQTPPKPKTLFQKLSPLLHLLSTVLLVVYFVLYAEPARYDDGAQAVIPIQGRWQRWAALATRPSDVFGVQVVPIFWSFVTLQLALHSMRIFTAPEPAAPTGFFSMALSMVPQPYNTMIVQGLKYVKMGGMLMDDLAVLVFTLGIVVWLAGWFS</sequence>
<evidence type="ECO:0000256" key="5">
    <source>
        <dbReference type="SAM" id="Phobius"/>
    </source>
</evidence>
<dbReference type="AlphaFoldDB" id="A0A067MP33"/>
<protein>
    <recommendedName>
        <fullName evidence="8">GET complex subunit GET2</fullName>
    </recommendedName>
</protein>
<dbReference type="HOGENOM" id="CLU_060585_0_0_1"/>
<keyword evidence="2 5" id="KW-1133">Transmembrane helix</keyword>
<feature type="transmembrane region" description="Helical" evidence="5">
    <location>
        <begin position="241"/>
        <end position="260"/>
    </location>
</feature>
<evidence type="ECO:0008006" key="8">
    <source>
        <dbReference type="Google" id="ProtNLM"/>
    </source>
</evidence>
<evidence type="ECO:0000256" key="1">
    <source>
        <dbReference type="ARBA" id="ARBA00022692"/>
    </source>
</evidence>
<keyword evidence="7" id="KW-1185">Reference proteome</keyword>
<organism evidence="6 7">
    <name type="scientific">Botryobasidium botryosum (strain FD-172 SS1)</name>
    <dbReference type="NCBI Taxonomy" id="930990"/>
    <lineage>
        <taxon>Eukaryota</taxon>
        <taxon>Fungi</taxon>
        <taxon>Dikarya</taxon>
        <taxon>Basidiomycota</taxon>
        <taxon>Agaricomycotina</taxon>
        <taxon>Agaricomycetes</taxon>
        <taxon>Cantharellales</taxon>
        <taxon>Botryobasidiaceae</taxon>
        <taxon>Botryobasidium</taxon>
    </lineage>
</organism>
<evidence type="ECO:0000313" key="6">
    <source>
        <dbReference type="EMBL" id="KDQ17523.1"/>
    </source>
</evidence>
<feature type="region of interest" description="Disordered" evidence="4">
    <location>
        <begin position="1"/>
        <end position="97"/>
    </location>
</feature>
<dbReference type="Proteomes" id="UP000027195">
    <property type="component" value="Unassembled WGS sequence"/>
</dbReference>
<dbReference type="InterPro" id="IPR028143">
    <property type="entry name" value="Get2/sif1"/>
</dbReference>
<proteinExistence type="predicted"/>
<dbReference type="PANTHER" id="PTHR28263">
    <property type="entry name" value="GOLGI TO ER TRAFFIC PROTEIN 2"/>
    <property type="match status" value="1"/>
</dbReference>